<keyword evidence="9" id="KW-1133">Transmembrane helix</keyword>
<evidence type="ECO:0000256" key="1">
    <source>
        <dbReference type="ARBA" id="ARBA00004141"/>
    </source>
</evidence>
<proteinExistence type="inferred from homology"/>
<comment type="similarity">
    <text evidence="7">Belongs to the mitochondrial carrier (TC 2.A.29) family.</text>
</comment>
<keyword evidence="3 6" id="KW-0812">Transmembrane</keyword>
<dbReference type="Gramene" id="PUZ52260">
    <property type="protein sequence ID" value="PUZ52260"/>
    <property type="gene ID" value="GQ55_6G256000"/>
</dbReference>
<dbReference type="STRING" id="1504633.A0A2T7D9I2"/>
<evidence type="ECO:0000256" key="6">
    <source>
        <dbReference type="PROSITE-ProRule" id="PRU00282"/>
    </source>
</evidence>
<dbReference type="PRINTS" id="PR00926">
    <property type="entry name" value="MITOCARRIER"/>
</dbReference>
<keyword evidence="4" id="KW-0677">Repeat</keyword>
<evidence type="ECO:0000256" key="2">
    <source>
        <dbReference type="ARBA" id="ARBA00022448"/>
    </source>
</evidence>
<feature type="repeat" description="Solcar" evidence="6">
    <location>
        <begin position="164"/>
        <end position="247"/>
    </location>
</feature>
<dbReference type="GO" id="GO:0055085">
    <property type="term" value="P:transmembrane transport"/>
    <property type="evidence" value="ECO:0007669"/>
    <property type="project" value="InterPro"/>
</dbReference>
<evidence type="ECO:0000256" key="9">
    <source>
        <dbReference type="SAM" id="Phobius"/>
    </source>
</evidence>
<dbReference type="GO" id="GO:0015711">
    <property type="term" value="P:organic anion transport"/>
    <property type="evidence" value="ECO:0007669"/>
    <property type="project" value="UniProtKB-ARBA"/>
</dbReference>
<dbReference type="Proteomes" id="UP000244336">
    <property type="component" value="Chromosome 6"/>
</dbReference>
<reference evidence="10 11" key="1">
    <citation type="submission" date="2018-04" db="EMBL/GenBank/DDBJ databases">
        <title>WGS assembly of Panicum hallii var. hallii HAL2.</title>
        <authorList>
            <person name="Lovell J."/>
            <person name="Jenkins J."/>
            <person name="Lowry D."/>
            <person name="Mamidi S."/>
            <person name="Sreedasyam A."/>
            <person name="Weng X."/>
            <person name="Barry K."/>
            <person name="Bonette J."/>
            <person name="Campitelli B."/>
            <person name="Daum C."/>
            <person name="Gordon S."/>
            <person name="Gould B."/>
            <person name="Lipzen A."/>
            <person name="MacQueen A."/>
            <person name="Palacio-Mejia J."/>
            <person name="Plott C."/>
            <person name="Shakirov E."/>
            <person name="Shu S."/>
            <person name="Yoshinaga Y."/>
            <person name="Zane M."/>
            <person name="Rokhsar D."/>
            <person name="Grimwood J."/>
            <person name="Schmutz J."/>
            <person name="Juenger T."/>
        </authorList>
    </citation>
    <scope>NUCLEOTIDE SEQUENCE [LARGE SCALE GENOMIC DNA]</scope>
    <source>
        <strain evidence="11">cv. HAL2</strain>
    </source>
</reference>
<keyword evidence="5 6" id="KW-0472">Membrane</keyword>
<feature type="transmembrane region" description="Helical" evidence="9">
    <location>
        <begin position="331"/>
        <end position="353"/>
    </location>
</feature>
<evidence type="ECO:0000313" key="11">
    <source>
        <dbReference type="Proteomes" id="UP000244336"/>
    </source>
</evidence>
<keyword evidence="2 7" id="KW-0813">Transport</keyword>
<keyword evidence="11" id="KW-1185">Reference proteome</keyword>
<evidence type="ECO:0000256" key="8">
    <source>
        <dbReference type="SAM" id="MobiDB-lite"/>
    </source>
</evidence>
<evidence type="ECO:0000256" key="3">
    <source>
        <dbReference type="ARBA" id="ARBA00022692"/>
    </source>
</evidence>
<dbReference type="PROSITE" id="PS50920">
    <property type="entry name" value="SOLCAR"/>
    <property type="match status" value="3"/>
</dbReference>
<dbReference type="GO" id="GO:0016020">
    <property type="term" value="C:membrane"/>
    <property type="evidence" value="ECO:0007669"/>
    <property type="project" value="UniProtKB-SubCell"/>
</dbReference>
<dbReference type="InterPro" id="IPR018108">
    <property type="entry name" value="MCP_transmembrane"/>
</dbReference>
<evidence type="ECO:0000256" key="5">
    <source>
        <dbReference type="ARBA" id="ARBA00023136"/>
    </source>
</evidence>
<sequence>MKIGRIRDKYATIEPLYPTPVKPRRLGLSALCSEIPSSAPPPFSFSSSLPPSLPPLQKPREAAETRRRTTLLRLGPSRSAHSRPPPTRGGAMGVEEAGRAGGRGKKLALASIGFADVRVGAAGGAGYREDLLEVGLPLPGPKNDGDLAVRLPDVGAAVRNFLRNREVAEFVSGAMAGAMTKAVLAPLETIRTRMVVGVGSKHIFGSFVEIIEQNGWQGLWAGNTINMLRIIPTQAIELGTFECVKRSMASAQEKWKEEGCPNIQLGNLKIELPFHLLSPIAIGGAAAGIASTLACHPLEVLKDRMTVNREAYPSIAIAFNKIYRTDGIGGLYAGLCPTLVGMLPYSTCYYFMYETIKTSYCRTQKKKSLSRPELLVIGALSGLTASTISFPLEVARKRLMVGAIQGKCPPHMIVALAEVVQEEGLKGLFRGWAASSLKVMPTSGVTWMFYEAWKDILLAPRLHV</sequence>
<evidence type="ECO:0000313" key="10">
    <source>
        <dbReference type="EMBL" id="PUZ52260.1"/>
    </source>
</evidence>
<dbReference type="InterPro" id="IPR002067">
    <property type="entry name" value="MCP"/>
</dbReference>
<gene>
    <name evidence="10" type="ORF">GQ55_6G256000</name>
</gene>
<dbReference type="EMBL" id="CM009754">
    <property type="protein sequence ID" value="PUZ52260.1"/>
    <property type="molecule type" value="Genomic_DNA"/>
</dbReference>
<feature type="region of interest" description="Disordered" evidence="8">
    <location>
        <begin position="40"/>
        <end position="99"/>
    </location>
</feature>
<name>A0A2T7D9I2_9POAL</name>
<dbReference type="Gene3D" id="1.50.40.10">
    <property type="entry name" value="Mitochondrial carrier domain"/>
    <property type="match status" value="1"/>
</dbReference>
<dbReference type="PANTHER" id="PTHR24089">
    <property type="entry name" value="SOLUTE CARRIER FAMILY 25"/>
    <property type="match status" value="1"/>
</dbReference>
<protein>
    <recommendedName>
        <fullName evidence="12">Mitochondrial adenine nucleotide transporter BTL1</fullName>
    </recommendedName>
</protein>
<comment type="subcellular location">
    <subcellularLocation>
        <location evidence="1">Membrane</location>
        <topology evidence="1">Multi-pass membrane protein</topology>
    </subcellularLocation>
</comment>
<evidence type="ECO:0000256" key="4">
    <source>
        <dbReference type="ARBA" id="ARBA00022737"/>
    </source>
</evidence>
<dbReference type="InterPro" id="IPR023395">
    <property type="entry name" value="MCP_dom_sf"/>
</dbReference>
<organism evidence="10 11">
    <name type="scientific">Panicum hallii var. hallii</name>
    <dbReference type="NCBI Taxonomy" id="1504633"/>
    <lineage>
        <taxon>Eukaryota</taxon>
        <taxon>Viridiplantae</taxon>
        <taxon>Streptophyta</taxon>
        <taxon>Embryophyta</taxon>
        <taxon>Tracheophyta</taxon>
        <taxon>Spermatophyta</taxon>
        <taxon>Magnoliopsida</taxon>
        <taxon>Liliopsida</taxon>
        <taxon>Poales</taxon>
        <taxon>Poaceae</taxon>
        <taxon>PACMAD clade</taxon>
        <taxon>Panicoideae</taxon>
        <taxon>Panicodae</taxon>
        <taxon>Paniceae</taxon>
        <taxon>Panicinae</taxon>
        <taxon>Panicum</taxon>
        <taxon>Panicum sect. Panicum</taxon>
    </lineage>
</organism>
<feature type="compositionally biased region" description="Basic and acidic residues" evidence="8">
    <location>
        <begin position="58"/>
        <end position="67"/>
    </location>
</feature>
<dbReference type="AlphaFoldDB" id="A0A2T7D9I2"/>
<dbReference type="SUPFAM" id="SSF103506">
    <property type="entry name" value="Mitochondrial carrier"/>
    <property type="match status" value="1"/>
</dbReference>
<feature type="transmembrane region" description="Helical" evidence="9">
    <location>
        <begin position="374"/>
        <end position="392"/>
    </location>
</feature>
<evidence type="ECO:0008006" key="12">
    <source>
        <dbReference type="Google" id="ProtNLM"/>
    </source>
</evidence>
<dbReference type="Pfam" id="PF00153">
    <property type="entry name" value="Mito_carr"/>
    <property type="match status" value="3"/>
</dbReference>
<accession>A0A2T7D9I2</accession>
<feature type="repeat" description="Solcar" evidence="6">
    <location>
        <begin position="369"/>
        <end position="456"/>
    </location>
</feature>
<dbReference type="OrthoDB" id="270584at2759"/>
<evidence type="ECO:0000256" key="7">
    <source>
        <dbReference type="RuleBase" id="RU000488"/>
    </source>
</evidence>
<dbReference type="GO" id="GO:0015748">
    <property type="term" value="P:organophosphate ester transport"/>
    <property type="evidence" value="ECO:0007669"/>
    <property type="project" value="UniProtKB-ARBA"/>
</dbReference>
<feature type="repeat" description="Solcar" evidence="6">
    <location>
        <begin position="273"/>
        <end position="359"/>
    </location>
</feature>